<sequence>MTYMTRQQQAVLDCIAACPGGCATAMVLADRLRSGGQSVGLTTVYRQLERLEKQGLVHKLVTDEGACWQYCDCHAHRDCILLKCEVCGAIQHMDCAHLGELYQHVLQQHHFRINPRRTLFYGLCDRCSGEEQS</sequence>
<gene>
    <name evidence="8" type="primary">fur</name>
    <name evidence="8" type="ORF">MM50RIKEN_00810</name>
</gene>
<evidence type="ECO:0000256" key="6">
    <source>
        <dbReference type="ARBA" id="ARBA00023163"/>
    </source>
</evidence>
<feature type="binding site" evidence="7">
    <location>
        <position position="87"/>
    </location>
    <ligand>
        <name>Zn(2+)</name>
        <dbReference type="ChEBI" id="CHEBI:29105"/>
    </ligand>
</feature>
<comment type="similarity">
    <text evidence="1">Belongs to the Fur family.</text>
</comment>
<accession>A0A810PVR3</accession>
<dbReference type="PANTHER" id="PTHR33202:SF7">
    <property type="entry name" value="FERRIC UPTAKE REGULATION PROTEIN"/>
    <property type="match status" value="1"/>
</dbReference>
<dbReference type="AlphaFoldDB" id="A0A810PVR3"/>
<dbReference type="EMBL" id="AP023418">
    <property type="protein sequence ID" value="BCK80318.1"/>
    <property type="molecule type" value="Genomic_DNA"/>
</dbReference>
<dbReference type="RefSeq" id="WP_213541290.1">
    <property type="nucleotide sequence ID" value="NZ_AP023418.1"/>
</dbReference>
<keyword evidence="7" id="KW-0479">Metal-binding</keyword>
<keyword evidence="3 7" id="KW-0862">Zinc</keyword>
<keyword evidence="4" id="KW-0805">Transcription regulation</keyword>
<dbReference type="KEGG" id="vcop:MM50RIKEN_00810"/>
<dbReference type="Gene3D" id="3.30.1490.190">
    <property type="match status" value="1"/>
</dbReference>
<name>A0A810PVR3_9FIRM</name>
<dbReference type="InterPro" id="IPR002481">
    <property type="entry name" value="FUR"/>
</dbReference>
<dbReference type="GO" id="GO:1900376">
    <property type="term" value="P:regulation of secondary metabolite biosynthetic process"/>
    <property type="evidence" value="ECO:0007669"/>
    <property type="project" value="TreeGrafter"/>
</dbReference>
<evidence type="ECO:0000256" key="5">
    <source>
        <dbReference type="ARBA" id="ARBA00023125"/>
    </source>
</evidence>
<keyword evidence="5" id="KW-0238">DNA-binding</keyword>
<comment type="cofactor">
    <cofactor evidence="7">
        <name>Zn(2+)</name>
        <dbReference type="ChEBI" id="CHEBI:29105"/>
    </cofactor>
    <text evidence="7">Binds 1 zinc ion per subunit.</text>
</comment>
<protein>
    <submittedName>
        <fullName evidence="8">Transcriptional repressor</fullName>
    </submittedName>
</protein>
<evidence type="ECO:0000256" key="3">
    <source>
        <dbReference type="ARBA" id="ARBA00022833"/>
    </source>
</evidence>
<evidence type="ECO:0000313" key="9">
    <source>
        <dbReference type="Proteomes" id="UP000681035"/>
    </source>
</evidence>
<organism evidence="8 9">
    <name type="scientific">Vescimonas coprocola</name>
    <dbReference type="NCBI Taxonomy" id="2714355"/>
    <lineage>
        <taxon>Bacteria</taxon>
        <taxon>Bacillati</taxon>
        <taxon>Bacillota</taxon>
        <taxon>Clostridia</taxon>
        <taxon>Eubacteriales</taxon>
        <taxon>Oscillospiraceae</taxon>
        <taxon>Vescimonas</taxon>
    </lineage>
</organism>
<feature type="binding site" evidence="7">
    <location>
        <position position="127"/>
    </location>
    <ligand>
        <name>Zn(2+)</name>
        <dbReference type="ChEBI" id="CHEBI:29105"/>
    </ligand>
</feature>
<dbReference type="InterPro" id="IPR036390">
    <property type="entry name" value="WH_DNA-bd_sf"/>
</dbReference>
<evidence type="ECO:0000256" key="1">
    <source>
        <dbReference type="ARBA" id="ARBA00007957"/>
    </source>
</evidence>
<dbReference type="GO" id="GO:0003700">
    <property type="term" value="F:DNA-binding transcription factor activity"/>
    <property type="evidence" value="ECO:0007669"/>
    <property type="project" value="InterPro"/>
</dbReference>
<proteinExistence type="inferred from homology"/>
<dbReference type="PANTHER" id="PTHR33202">
    <property type="entry name" value="ZINC UPTAKE REGULATION PROTEIN"/>
    <property type="match status" value="1"/>
</dbReference>
<dbReference type="GO" id="GO:0000976">
    <property type="term" value="F:transcription cis-regulatory region binding"/>
    <property type="evidence" value="ECO:0007669"/>
    <property type="project" value="TreeGrafter"/>
</dbReference>
<dbReference type="InterPro" id="IPR036388">
    <property type="entry name" value="WH-like_DNA-bd_sf"/>
</dbReference>
<dbReference type="Gene3D" id="1.10.10.10">
    <property type="entry name" value="Winged helix-like DNA-binding domain superfamily/Winged helix DNA-binding domain"/>
    <property type="match status" value="1"/>
</dbReference>
<keyword evidence="6" id="KW-0804">Transcription</keyword>
<dbReference type="InterPro" id="IPR043135">
    <property type="entry name" value="Fur_C"/>
</dbReference>
<dbReference type="GO" id="GO:0045892">
    <property type="term" value="P:negative regulation of DNA-templated transcription"/>
    <property type="evidence" value="ECO:0007669"/>
    <property type="project" value="TreeGrafter"/>
</dbReference>
<evidence type="ECO:0000256" key="4">
    <source>
        <dbReference type="ARBA" id="ARBA00023015"/>
    </source>
</evidence>
<evidence type="ECO:0000256" key="2">
    <source>
        <dbReference type="ARBA" id="ARBA00022491"/>
    </source>
</evidence>
<dbReference type="Proteomes" id="UP000681035">
    <property type="component" value="Chromosome"/>
</dbReference>
<feature type="binding site" evidence="7">
    <location>
        <position position="84"/>
    </location>
    <ligand>
        <name>Zn(2+)</name>
        <dbReference type="ChEBI" id="CHEBI:29105"/>
    </ligand>
</feature>
<evidence type="ECO:0000256" key="7">
    <source>
        <dbReference type="PIRSR" id="PIRSR602481-1"/>
    </source>
</evidence>
<evidence type="ECO:0000313" key="8">
    <source>
        <dbReference type="EMBL" id="BCK80318.1"/>
    </source>
</evidence>
<keyword evidence="9" id="KW-1185">Reference proteome</keyword>
<reference evidence="8" key="1">
    <citation type="submission" date="2020-09" db="EMBL/GenBank/DDBJ databases">
        <title>New species isolated from human feces.</title>
        <authorList>
            <person name="Kitahara M."/>
            <person name="Shigeno Y."/>
            <person name="Shime M."/>
            <person name="Matsumoto Y."/>
            <person name="Nakamura S."/>
            <person name="Motooka D."/>
            <person name="Fukuoka S."/>
            <person name="Nishikawa H."/>
            <person name="Benno Y."/>
        </authorList>
    </citation>
    <scope>NUCLEOTIDE SEQUENCE</scope>
    <source>
        <strain evidence="8">MM50</strain>
    </source>
</reference>
<feature type="binding site" evidence="7">
    <location>
        <position position="124"/>
    </location>
    <ligand>
        <name>Zn(2+)</name>
        <dbReference type="ChEBI" id="CHEBI:29105"/>
    </ligand>
</feature>
<keyword evidence="2" id="KW-0678">Repressor</keyword>
<dbReference type="Pfam" id="PF01475">
    <property type="entry name" value="FUR"/>
    <property type="match status" value="1"/>
</dbReference>
<dbReference type="SUPFAM" id="SSF46785">
    <property type="entry name" value="Winged helix' DNA-binding domain"/>
    <property type="match status" value="1"/>
</dbReference>
<dbReference type="GO" id="GO:0008270">
    <property type="term" value="F:zinc ion binding"/>
    <property type="evidence" value="ECO:0007669"/>
    <property type="project" value="TreeGrafter"/>
</dbReference>